<feature type="transmembrane region" description="Helical" evidence="1">
    <location>
        <begin position="112"/>
        <end position="132"/>
    </location>
</feature>
<proteinExistence type="predicted"/>
<feature type="transmembrane region" description="Helical" evidence="1">
    <location>
        <begin position="20"/>
        <end position="39"/>
    </location>
</feature>
<name>A0A9D1D4R3_9FIRM</name>
<reference evidence="2" key="2">
    <citation type="journal article" date="2021" name="PeerJ">
        <title>Extensive microbial diversity within the chicken gut microbiome revealed by metagenomics and culture.</title>
        <authorList>
            <person name="Gilroy R."/>
            <person name="Ravi A."/>
            <person name="Getino M."/>
            <person name="Pursley I."/>
            <person name="Horton D.L."/>
            <person name="Alikhan N.F."/>
            <person name="Baker D."/>
            <person name="Gharbi K."/>
            <person name="Hall N."/>
            <person name="Watson M."/>
            <person name="Adriaenssens E.M."/>
            <person name="Foster-Nyarko E."/>
            <person name="Jarju S."/>
            <person name="Secka A."/>
            <person name="Antonio M."/>
            <person name="Oren A."/>
            <person name="Chaudhuri R.R."/>
            <person name="La Ragione R."/>
            <person name="Hildebrand F."/>
            <person name="Pallen M.J."/>
        </authorList>
    </citation>
    <scope>NUCLEOTIDE SEQUENCE</scope>
    <source>
        <strain evidence="2">CHK180-2868</strain>
    </source>
</reference>
<keyword evidence="1" id="KW-1133">Transmembrane helix</keyword>
<evidence type="ECO:0000313" key="2">
    <source>
        <dbReference type="EMBL" id="HIR05115.1"/>
    </source>
</evidence>
<feature type="transmembrane region" description="Helical" evidence="1">
    <location>
        <begin position="246"/>
        <end position="268"/>
    </location>
</feature>
<feature type="transmembrane region" description="Helical" evidence="1">
    <location>
        <begin position="139"/>
        <end position="158"/>
    </location>
</feature>
<evidence type="ECO:0000313" key="3">
    <source>
        <dbReference type="Proteomes" id="UP000824250"/>
    </source>
</evidence>
<feature type="transmembrane region" description="Helical" evidence="1">
    <location>
        <begin position="189"/>
        <end position="207"/>
    </location>
</feature>
<feature type="transmembrane region" description="Helical" evidence="1">
    <location>
        <begin position="214"/>
        <end position="234"/>
    </location>
</feature>
<keyword evidence="1" id="KW-0812">Transmembrane</keyword>
<sequence length="317" mass="35619">MMSLLVFKEKLKRIYGKYSLYLIPLVKFIVGFLTAWLINTNIGFMEELGGPFVPILFGLVASFLPYGVTAFLAGLLVLAHASQVSMEVTMILFVFMLVVMMLYYGFHPGDGYLLLLTPMMFFFHLPYVVPLIVGLSGSLVSIVPVCCGVCIYYIILYLQQNAGVLAGSSLPEMAERFIRIVQDVFGNELMWVMAAAFAAAVLVVFIIKNLSVDYSWSIAIIAGVIVQLAIIFIGDMRFNLPVSAGSMIIGILLSVLAALVYQFFVFAVDYTRTEYLQYEDDEYYYYVKAVPKIAVSAPDVKVQKIYSRKNMRRERKD</sequence>
<feature type="transmembrane region" description="Helical" evidence="1">
    <location>
        <begin position="51"/>
        <end position="76"/>
    </location>
</feature>
<evidence type="ECO:0000256" key="1">
    <source>
        <dbReference type="SAM" id="Phobius"/>
    </source>
</evidence>
<accession>A0A9D1D4R3</accession>
<feature type="transmembrane region" description="Helical" evidence="1">
    <location>
        <begin position="88"/>
        <end position="106"/>
    </location>
</feature>
<dbReference type="EMBL" id="DVGC01000023">
    <property type="protein sequence ID" value="HIR05115.1"/>
    <property type="molecule type" value="Genomic_DNA"/>
</dbReference>
<dbReference type="Proteomes" id="UP000824250">
    <property type="component" value="Unassembled WGS sequence"/>
</dbReference>
<comment type="caution">
    <text evidence="2">The sequence shown here is derived from an EMBL/GenBank/DDBJ whole genome shotgun (WGS) entry which is preliminary data.</text>
</comment>
<gene>
    <name evidence="2" type="ORF">IAB28_04010</name>
</gene>
<protein>
    <submittedName>
        <fullName evidence="2">ABC transporter permease</fullName>
    </submittedName>
</protein>
<keyword evidence="1" id="KW-0472">Membrane</keyword>
<reference evidence="2" key="1">
    <citation type="submission" date="2020-10" db="EMBL/GenBank/DDBJ databases">
        <authorList>
            <person name="Gilroy R."/>
        </authorList>
    </citation>
    <scope>NUCLEOTIDE SEQUENCE</scope>
    <source>
        <strain evidence="2">CHK180-2868</strain>
    </source>
</reference>
<organism evidence="2 3">
    <name type="scientific">Candidatus Copromonas faecavium</name>
    <name type="common">nom. illeg.</name>
    <dbReference type="NCBI Taxonomy" id="2840740"/>
    <lineage>
        <taxon>Bacteria</taxon>
        <taxon>Bacillati</taxon>
        <taxon>Bacillota</taxon>
        <taxon>Clostridia</taxon>
        <taxon>Lachnospirales</taxon>
        <taxon>Lachnospiraceae</taxon>
        <taxon>Candidatus Copromonas (nom. illeg.)</taxon>
    </lineage>
</organism>
<dbReference type="AlphaFoldDB" id="A0A9D1D4R3"/>